<dbReference type="AlphaFoldDB" id="A0A6P8BL58"/>
<dbReference type="InterPro" id="IPR036396">
    <property type="entry name" value="Cyt_P450_sf"/>
</dbReference>
<proteinExistence type="inferred from homology"/>
<reference evidence="11" key="2">
    <citation type="submission" date="2019-10" db="EMBL/GenBank/DDBJ databases">
        <authorList>
            <consortium name="NCBI Genome Project"/>
        </authorList>
    </citation>
    <scope>NUCLEOTIDE SEQUENCE</scope>
    <source>
        <strain evidence="11">NI907</strain>
    </source>
</reference>
<keyword evidence="9" id="KW-0472">Membrane</keyword>
<evidence type="ECO:0000313" key="11">
    <source>
        <dbReference type="RefSeq" id="XP_030987846.1"/>
    </source>
</evidence>
<dbReference type="PANTHER" id="PTHR46206:SF2">
    <property type="entry name" value="CYTOCHROME P450 MONOOXYGENASE AUSG-RELATED"/>
    <property type="match status" value="1"/>
</dbReference>
<evidence type="ECO:0000313" key="10">
    <source>
        <dbReference type="Proteomes" id="UP000515153"/>
    </source>
</evidence>
<dbReference type="GO" id="GO:0004497">
    <property type="term" value="F:monooxygenase activity"/>
    <property type="evidence" value="ECO:0007669"/>
    <property type="project" value="UniProtKB-KW"/>
</dbReference>
<dbReference type="InterPro" id="IPR002401">
    <property type="entry name" value="Cyt_P450_E_grp-I"/>
</dbReference>
<evidence type="ECO:0000256" key="3">
    <source>
        <dbReference type="ARBA" id="ARBA00022617"/>
    </source>
</evidence>
<feature type="transmembrane region" description="Helical" evidence="9">
    <location>
        <begin position="6"/>
        <end position="23"/>
    </location>
</feature>
<dbReference type="GO" id="GO:0020037">
    <property type="term" value="F:heme binding"/>
    <property type="evidence" value="ECO:0007669"/>
    <property type="project" value="InterPro"/>
</dbReference>
<dbReference type="Gene3D" id="1.10.630.10">
    <property type="entry name" value="Cytochrome P450"/>
    <property type="match status" value="1"/>
</dbReference>
<dbReference type="InterPro" id="IPR001128">
    <property type="entry name" value="Cyt_P450"/>
</dbReference>
<evidence type="ECO:0000256" key="2">
    <source>
        <dbReference type="ARBA" id="ARBA00010617"/>
    </source>
</evidence>
<feature type="binding site" description="axial binding residue" evidence="8">
    <location>
        <position position="469"/>
    </location>
    <ligand>
        <name>heme</name>
        <dbReference type="ChEBI" id="CHEBI:30413"/>
    </ligand>
    <ligandPart>
        <name>Fe</name>
        <dbReference type="ChEBI" id="CHEBI:18248"/>
    </ligandPart>
</feature>
<gene>
    <name evidence="11" type="ORF">PgNI_02218</name>
</gene>
<dbReference type="Proteomes" id="UP000515153">
    <property type="component" value="Unplaced"/>
</dbReference>
<reference evidence="11" key="3">
    <citation type="submission" date="2025-08" db="UniProtKB">
        <authorList>
            <consortium name="RefSeq"/>
        </authorList>
    </citation>
    <scope>IDENTIFICATION</scope>
    <source>
        <strain evidence="11">NI907</strain>
    </source>
</reference>
<keyword evidence="3 8" id="KW-0349">Heme</keyword>
<dbReference type="RefSeq" id="XP_030987846.1">
    <property type="nucleotide sequence ID" value="XM_031122285.1"/>
</dbReference>
<evidence type="ECO:0000256" key="4">
    <source>
        <dbReference type="ARBA" id="ARBA00022723"/>
    </source>
</evidence>
<evidence type="ECO:0000256" key="5">
    <source>
        <dbReference type="ARBA" id="ARBA00023002"/>
    </source>
</evidence>
<keyword evidence="7" id="KW-0503">Monooxygenase</keyword>
<dbReference type="PANTHER" id="PTHR46206">
    <property type="entry name" value="CYTOCHROME P450"/>
    <property type="match status" value="1"/>
</dbReference>
<dbReference type="GO" id="GO:0016705">
    <property type="term" value="F:oxidoreductase activity, acting on paired donors, with incorporation or reduction of molecular oxygen"/>
    <property type="evidence" value="ECO:0007669"/>
    <property type="project" value="InterPro"/>
</dbReference>
<keyword evidence="9" id="KW-1133">Transmembrane helix</keyword>
<dbReference type="KEGG" id="pgri:PgNI_02218"/>
<organism evidence="10 11">
    <name type="scientific">Pyricularia grisea</name>
    <name type="common">Crabgrass-specific blast fungus</name>
    <name type="synonym">Magnaporthe grisea</name>
    <dbReference type="NCBI Taxonomy" id="148305"/>
    <lineage>
        <taxon>Eukaryota</taxon>
        <taxon>Fungi</taxon>
        <taxon>Dikarya</taxon>
        <taxon>Ascomycota</taxon>
        <taxon>Pezizomycotina</taxon>
        <taxon>Sordariomycetes</taxon>
        <taxon>Sordariomycetidae</taxon>
        <taxon>Magnaporthales</taxon>
        <taxon>Pyriculariaceae</taxon>
        <taxon>Pyricularia</taxon>
    </lineage>
</organism>
<evidence type="ECO:0000256" key="8">
    <source>
        <dbReference type="PIRSR" id="PIRSR602401-1"/>
    </source>
</evidence>
<keyword evidence="9" id="KW-0812">Transmembrane</keyword>
<evidence type="ECO:0000256" key="1">
    <source>
        <dbReference type="ARBA" id="ARBA00001971"/>
    </source>
</evidence>
<keyword evidence="5" id="KW-0560">Oxidoreductase</keyword>
<keyword evidence="10" id="KW-1185">Reference proteome</keyword>
<protein>
    <submittedName>
        <fullName evidence="11">Uncharacterized protein</fullName>
    </submittedName>
</protein>
<keyword evidence="4 8" id="KW-0479">Metal-binding</keyword>
<evidence type="ECO:0000256" key="7">
    <source>
        <dbReference type="ARBA" id="ARBA00023033"/>
    </source>
</evidence>
<comment type="similarity">
    <text evidence="2">Belongs to the cytochrome P450 family.</text>
</comment>
<accession>A0A6P8BL58</accession>
<dbReference type="CDD" id="cd11041">
    <property type="entry name" value="CYP503A1-like"/>
    <property type="match status" value="1"/>
</dbReference>
<dbReference type="SUPFAM" id="SSF48264">
    <property type="entry name" value="Cytochrome P450"/>
    <property type="match status" value="1"/>
</dbReference>
<dbReference type="GeneID" id="41957197"/>
<dbReference type="Pfam" id="PF00067">
    <property type="entry name" value="p450"/>
    <property type="match status" value="1"/>
</dbReference>
<reference evidence="11" key="1">
    <citation type="journal article" date="2019" name="Mol. Biol. Evol.">
        <title>Blast fungal genomes show frequent chromosomal changes, gene gains and losses, and effector gene turnover.</title>
        <authorList>
            <person name="Gomez Luciano L.B."/>
            <person name="Jason Tsai I."/>
            <person name="Chuma I."/>
            <person name="Tosa Y."/>
            <person name="Chen Y.H."/>
            <person name="Li J.Y."/>
            <person name="Li M.Y."/>
            <person name="Jade Lu M.Y."/>
            <person name="Nakayashiki H."/>
            <person name="Li W.H."/>
        </authorList>
    </citation>
    <scope>NUCLEOTIDE SEQUENCE</scope>
    <source>
        <strain evidence="11">NI907</strain>
    </source>
</reference>
<sequence length="533" mass="61672">METTNFLWTWGLMLTTLTIFLAWNAKSLRHAFRPTSNYPIINYQKRTWTYAAAKREFVHNARQLLVEGSRKASMNFSSPCRRTRADGLTKQFSGPFKVVTLSKPLIVLPPEFIDAINAERRLSFLEYVREEFLSDFDTFRTCRPMPPGMFSKAIQNGINRRLGKFTKGMSFELSACLNKSFGYQQGWHEVNFINEARGWVAHMTNLVFLGERFAHNQQWIDITTTFVENMFTAMTVTRSFHPLLRPLVNKFSPLNRKVRRYQEIIASILGPVIQERHKEIEIAAKEGRKPDLPDDSIEWFRQAADGFNYPEIWIQMGLNQVSMQTTSNQLCQSILYLCANPQYFGPLRQEAIEVLQKDGLEKAVTNMNSLSFMDSFLKEAQRLKPEGLANMHRRAMEDVQLGPDVTIRKGEHLAISAHQMWQETNYPNPEHFDPYRFLERKKNPKYANRWAFVSTSPDHMGFSHGKLACPGRFLASSVLKIAMLHLILKYDLRISDPKEATPWFHGTYAMVNTNARIWVRSRKPEVDLDALPG</sequence>
<name>A0A6P8BL58_PYRGI</name>
<comment type="cofactor">
    <cofactor evidence="1 8">
        <name>heme</name>
        <dbReference type="ChEBI" id="CHEBI:30413"/>
    </cofactor>
</comment>
<evidence type="ECO:0000256" key="9">
    <source>
        <dbReference type="SAM" id="Phobius"/>
    </source>
</evidence>
<evidence type="ECO:0000256" key="6">
    <source>
        <dbReference type="ARBA" id="ARBA00023004"/>
    </source>
</evidence>
<keyword evidence="6 8" id="KW-0408">Iron</keyword>
<dbReference type="GO" id="GO:0005506">
    <property type="term" value="F:iron ion binding"/>
    <property type="evidence" value="ECO:0007669"/>
    <property type="project" value="InterPro"/>
</dbReference>
<dbReference type="PRINTS" id="PR00463">
    <property type="entry name" value="EP450I"/>
</dbReference>